<keyword evidence="2" id="KW-1185">Reference proteome</keyword>
<proteinExistence type="predicted"/>
<gene>
    <name evidence="1" type="ORF">ACIBG2_41565</name>
</gene>
<sequence length="62" mass="6697">MIAALWVYPVKGARGVPVDEVDVLPGAGALHDRRLAIARGGQPVPERTAWLPRSAFKDVHPD</sequence>
<dbReference type="RefSeq" id="WP_397089695.1">
    <property type="nucleotide sequence ID" value="NZ_JBITGY010000013.1"/>
</dbReference>
<evidence type="ECO:0000313" key="1">
    <source>
        <dbReference type="EMBL" id="MFI6503932.1"/>
    </source>
</evidence>
<reference evidence="1 2" key="1">
    <citation type="submission" date="2024-10" db="EMBL/GenBank/DDBJ databases">
        <title>The Natural Products Discovery Center: Release of the First 8490 Sequenced Strains for Exploring Actinobacteria Biosynthetic Diversity.</title>
        <authorList>
            <person name="Kalkreuter E."/>
            <person name="Kautsar S.A."/>
            <person name="Yang D."/>
            <person name="Bader C.D."/>
            <person name="Teijaro C.N."/>
            <person name="Fluegel L."/>
            <person name="Davis C.M."/>
            <person name="Simpson J.R."/>
            <person name="Lauterbach L."/>
            <person name="Steele A.D."/>
            <person name="Gui C."/>
            <person name="Meng S."/>
            <person name="Li G."/>
            <person name="Viehrig K."/>
            <person name="Ye F."/>
            <person name="Su P."/>
            <person name="Kiefer A.F."/>
            <person name="Nichols A."/>
            <person name="Cepeda A.J."/>
            <person name="Yan W."/>
            <person name="Fan B."/>
            <person name="Jiang Y."/>
            <person name="Adhikari A."/>
            <person name="Zheng C.-J."/>
            <person name="Schuster L."/>
            <person name="Cowan T.M."/>
            <person name="Smanski M.J."/>
            <person name="Chevrette M.G."/>
            <person name="De Carvalho L.P.S."/>
            <person name="Shen B."/>
        </authorList>
    </citation>
    <scope>NUCLEOTIDE SEQUENCE [LARGE SCALE GENOMIC DNA]</scope>
    <source>
        <strain evidence="1 2">NPDC050545</strain>
    </source>
</reference>
<accession>A0ABW7Z6X4</accession>
<comment type="caution">
    <text evidence="1">The sequence shown here is derived from an EMBL/GenBank/DDBJ whole genome shotgun (WGS) entry which is preliminary data.</text>
</comment>
<dbReference type="Proteomes" id="UP001612741">
    <property type="component" value="Unassembled WGS sequence"/>
</dbReference>
<protein>
    <recommendedName>
        <fullName evidence="3">MOSC N-terminal beta barrel domain-containing protein</fullName>
    </recommendedName>
</protein>
<dbReference type="SUPFAM" id="SSF141673">
    <property type="entry name" value="MOSC N-terminal domain-like"/>
    <property type="match status" value="1"/>
</dbReference>
<evidence type="ECO:0000313" key="2">
    <source>
        <dbReference type="Proteomes" id="UP001612741"/>
    </source>
</evidence>
<name>A0ABW7Z6X4_9ACTN</name>
<dbReference type="EMBL" id="JBITGY010000013">
    <property type="protein sequence ID" value="MFI6503932.1"/>
    <property type="molecule type" value="Genomic_DNA"/>
</dbReference>
<evidence type="ECO:0008006" key="3">
    <source>
        <dbReference type="Google" id="ProtNLM"/>
    </source>
</evidence>
<organism evidence="1 2">
    <name type="scientific">Nonomuraea typhae</name>
    <dbReference type="NCBI Taxonomy" id="2603600"/>
    <lineage>
        <taxon>Bacteria</taxon>
        <taxon>Bacillati</taxon>
        <taxon>Actinomycetota</taxon>
        <taxon>Actinomycetes</taxon>
        <taxon>Streptosporangiales</taxon>
        <taxon>Streptosporangiaceae</taxon>
        <taxon>Nonomuraea</taxon>
    </lineage>
</organism>